<gene>
    <name evidence="1" type="ORF">BIFANG_02510</name>
</gene>
<sequence>MSRVLFFGERLMAVTVDLSGNRLVEPPALAGGSARIRYRRI</sequence>
<proteinExistence type="predicted"/>
<comment type="caution">
    <text evidence="1">The sequence shown here is derived from an EMBL/GenBank/DDBJ whole genome shotgun (WGS) entry which is preliminary data.</text>
</comment>
<dbReference type="EMBL" id="ABYS02000004">
    <property type="protein sequence ID" value="EEP21153.1"/>
    <property type="molecule type" value="Genomic_DNA"/>
</dbReference>
<evidence type="ECO:0000313" key="2">
    <source>
        <dbReference type="Proteomes" id="UP000006408"/>
    </source>
</evidence>
<protein>
    <submittedName>
        <fullName evidence="1">Uncharacterized protein</fullName>
    </submittedName>
</protein>
<reference evidence="1" key="1">
    <citation type="submission" date="2009-04" db="EMBL/GenBank/DDBJ databases">
        <authorList>
            <person name="Weinstock G."/>
            <person name="Sodergren E."/>
            <person name="Clifton S."/>
            <person name="Fulton L."/>
            <person name="Fulton B."/>
            <person name="Courtney L."/>
            <person name="Fronick C."/>
            <person name="Harrison M."/>
            <person name="Strong C."/>
            <person name="Farmer C."/>
            <person name="Delahaunty K."/>
            <person name="Markovic C."/>
            <person name="Hall O."/>
            <person name="Minx P."/>
            <person name="Tomlinson C."/>
            <person name="Mitreva M."/>
            <person name="Nelson J."/>
            <person name="Hou S."/>
            <person name="Wollam A."/>
            <person name="Pepin K.H."/>
            <person name="Johnson M."/>
            <person name="Bhonagiri V."/>
            <person name="Nash W.E."/>
            <person name="Warren W."/>
            <person name="Chinwalla A."/>
            <person name="Mardis E.R."/>
            <person name="Wilson R.K."/>
        </authorList>
    </citation>
    <scope>NUCLEOTIDE SEQUENCE [LARGE SCALE GENOMIC DNA]</scope>
    <source>
        <strain evidence="1">DSM 20098</strain>
    </source>
</reference>
<name>C4FDX2_9BIFI</name>
<dbReference type="HOGENOM" id="CLU_3266372_0_0_11"/>
<keyword evidence="2" id="KW-1185">Reference proteome</keyword>
<dbReference type="AlphaFoldDB" id="C4FDX2"/>
<accession>C4FDX2</accession>
<evidence type="ECO:0000313" key="1">
    <source>
        <dbReference type="EMBL" id="EEP21153.1"/>
    </source>
</evidence>
<dbReference type="Proteomes" id="UP000006408">
    <property type="component" value="Unassembled WGS sequence"/>
</dbReference>
<organism evidence="1 2">
    <name type="scientific">Bifidobacterium angulatum DSM 20098 = JCM 7096</name>
    <dbReference type="NCBI Taxonomy" id="518635"/>
    <lineage>
        <taxon>Bacteria</taxon>
        <taxon>Bacillati</taxon>
        <taxon>Actinomycetota</taxon>
        <taxon>Actinomycetes</taxon>
        <taxon>Bifidobacteriales</taxon>
        <taxon>Bifidobacteriaceae</taxon>
        <taxon>Bifidobacterium</taxon>
    </lineage>
</organism>